<dbReference type="PRINTS" id="PR00103">
    <property type="entry name" value="CAMPKINASE"/>
</dbReference>
<evidence type="ECO:0000313" key="28">
    <source>
        <dbReference type="Proteomes" id="UP000003786"/>
    </source>
</evidence>
<dbReference type="KEGG" id="tot:TOT_030000307"/>
<dbReference type="eggNOG" id="KOG1113">
    <property type="taxonomic scope" value="Eukaryota"/>
</dbReference>
<evidence type="ECO:0000256" key="4">
    <source>
        <dbReference type="ARBA" id="ARBA00006352"/>
    </source>
</evidence>
<dbReference type="EC" id="2.7.11.12" evidence="6"/>
<dbReference type="AlphaFoldDB" id="J4C3U4"/>
<evidence type="ECO:0000256" key="7">
    <source>
        <dbReference type="ARBA" id="ARBA00022490"/>
    </source>
</evidence>
<dbReference type="PROSITE" id="PS00107">
    <property type="entry name" value="PROTEIN_KINASE_ATP"/>
    <property type="match status" value="1"/>
</dbReference>
<dbReference type="Gene3D" id="1.10.510.10">
    <property type="entry name" value="Transferase(Phosphotransferase) domain 1"/>
    <property type="match status" value="1"/>
</dbReference>
<dbReference type="InterPro" id="IPR000719">
    <property type="entry name" value="Prot_kinase_dom"/>
</dbReference>
<dbReference type="PANTHER" id="PTHR24353">
    <property type="entry name" value="CYCLIC NUCLEOTIDE-DEPENDENT PROTEIN KINASE"/>
    <property type="match status" value="1"/>
</dbReference>
<feature type="domain" description="Cyclic nucleotide-binding" evidence="25">
    <location>
        <begin position="444"/>
        <end position="543"/>
    </location>
</feature>
<feature type="binding site" evidence="22">
    <location>
        <position position="596"/>
    </location>
    <ligand>
        <name>ATP</name>
        <dbReference type="ChEBI" id="CHEBI:30616"/>
    </ligand>
</feature>
<dbReference type="GO" id="GO:0004692">
    <property type="term" value="F:cGMP-dependent protein kinase activity"/>
    <property type="evidence" value="ECO:0007669"/>
    <property type="project" value="UniProtKB-EC"/>
</dbReference>
<dbReference type="PROSITE" id="PS00108">
    <property type="entry name" value="PROTEIN_KINASE_ST"/>
    <property type="match status" value="1"/>
</dbReference>
<evidence type="ECO:0000256" key="5">
    <source>
        <dbReference type="ARBA" id="ARBA00011245"/>
    </source>
</evidence>
<name>J4C3U4_THEOR</name>
<dbReference type="PROSITE" id="PS00889">
    <property type="entry name" value="CNMP_BINDING_2"/>
    <property type="match status" value="3"/>
</dbReference>
<dbReference type="GO" id="GO:0046872">
    <property type="term" value="F:metal ion binding"/>
    <property type="evidence" value="ECO:0007669"/>
    <property type="project" value="UniProtKB-KW"/>
</dbReference>
<dbReference type="Gene3D" id="3.30.200.20">
    <property type="entry name" value="Phosphorylase Kinase, domain 1"/>
    <property type="match status" value="1"/>
</dbReference>
<keyword evidence="17" id="KW-0142">cGMP-binding</keyword>
<feature type="region of interest" description="Disordered" evidence="23">
    <location>
        <begin position="867"/>
        <end position="903"/>
    </location>
</feature>
<dbReference type="GO" id="GO:0004691">
    <property type="term" value="F:cAMP-dependent protein kinase activity"/>
    <property type="evidence" value="ECO:0007669"/>
    <property type="project" value="TreeGrafter"/>
</dbReference>
<dbReference type="PROSITE" id="PS00888">
    <property type="entry name" value="CNMP_BINDING_1"/>
    <property type="match status" value="1"/>
</dbReference>
<dbReference type="SMART" id="SM00220">
    <property type="entry name" value="S_TKc"/>
    <property type="match status" value="1"/>
</dbReference>
<comment type="similarity">
    <text evidence="4">Belongs to the protein kinase superfamily. AGC Ser/Thr protein kinase family. cGMP subfamily.</text>
</comment>
<dbReference type="InterPro" id="IPR035014">
    <property type="entry name" value="STKc_cGK"/>
</dbReference>
<keyword evidence="9" id="KW-0140">cGMP</keyword>
<dbReference type="CDD" id="cd00038">
    <property type="entry name" value="CAP_ED"/>
    <property type="match status" value="4"/>
</dbReference>
<dbReference type="SMART" id="SM00100">
    <property type="entry name" value="cNMP"/>
    <property type="match status" value="4"/>
</dbReference>
<evidence type="ECO:0000256" key="17">
    <source>
        <dbReference type="ARBA" id="ARBA00022992"/>
    </source>
</evidence>
<evidence type="ECO:0000256" key="12">
    <source>
        <dbReference type="ARBA" id="ARBA00022741"/>
    </source>
</evidence>
<keyword evidence="11" id="KW-0479">Metal-binding</keyword>
<evidence type="ECO:0000256" key="14">
    <source>
        <dbReference type="ARBA" id="ARBA00022824"/>
    </source>
</evidence>
<feature type="domain" description="Protein kinase" evidence="24">
    <location>
        <begin position="567"/>
        <end position="851"/>
    </location>
</feature>
<feature type="domain" description="Cyclic nucleotide-binding" evidence="25">
    <location>
        <begin position="313"/>
        <end position="422"/>
    </location>
</feature>
<evidence type="ECO:0000259" key="24">
    <source>
        <dbReference type="PROSITE" id="PS50011"/>
    </source>
</evidence>
<dbReference type="GO" id="GO:0005524">
    <property type="term" value="F:ATP binding"/>
    <property type="evidence" value="ECO:0007669"/>
    <property type="project" value="UniProtKB-UniRule"/>
</dbReference>
<dbReference type="OMA" id="ESCLADC"/>
<dbReference type="STRING" id="869250.J4C3U4"/>
<keyword evidence="14" id="KW-0256">Endoplasmic reticulum</keyword>
<accession>J4C3U4</accession>
<evidence type="ECO:0000313" key="27">
    <source>
        <dbReference type="EMBL" id="BAM41046.1"/>
    </source>
</evidence>
<evidence type="ECO:0000256" key="15">
    <source>
        <dbReference type="ARBA" id="ARBA00022840"/>
    </source>
</evidence>
<dbReference type="PROSITE" id="PS51285">
    <property type="entry name" value="AGC_KINASE_CTER"/>
    <property type="match status" value="1"/>
</dbReference>
<comment type="cofactor">
    <cofactor evidence="1">
        <name>Mg(2+)</name>
        <dbReference type="ChEBI" id="CHEBI:18420"/>
    </cofactor>
</comment>
<keyword evidence="15 22" id="KW-0067">ATP-binding</keyword>
<dbReference type="Pfam" id="PF00069">
    <property type="entry name" value="Pkinase"/>
    <property type="match status" value="1"/>
</dbReference>
<dbReference type="Gene3D" id="2.60.120.10">
    <property type="entry name" value="Jelly Rolls"/>
    <property type="match status" value="4"/>
</dbReference>
<evidence type="ECO:0000256" key="23">
    <source>
        <dbReference type="SAM" id="MobiDB-lite"/>
    </source>
</evidence>
<keyword evidence="10" id="KW-0808">Transferase</keyword>
<feature type="domain" description="Cyclic nucleotide-binding" evidence="25">
    <location>
        <begin position="65"/>
        <end position="175"/>
    </location>
</feature>
<dbReference type="FunFam" id="2.60.120.10:FF:000068">
    <property type="entry name" value="cGMP-dependent protein kinase"/>
    <property type="match status" value="1"/>
</dbReference>
<dbReference type="InterPro" id="IPR018490">
    <property type="entry name" value="cNMP-bd_dom_sf"/>
</dbReference>
<dbReference type="RefSeq" id="XP_009691347.1">
    <property type="nucleotide sequence ID" value="XM_009693052.1"/>
</dbReference>
<dbReference type="OrthoDB" id="100546at2759"/>
<dbReference type="Pfam" id="PF00027">
    <property type="entry name" value="cNMP_binding"/>
    <property type="match status" value="3"/>
</dbReference>
<comment type="catalytic activity">
    <reaction evidence="21">
        <text>L-seryl-[protein] + ATP = O-phospho-L-seryl-[protein] + ADP + H(+)</text>
        <dbReference type="Rhea" id="RHEA:17989"/>
        <dbReference type="Rhea" id="RHEA-COMP:9863"/>
        <dbReference type="Rhea" id="RHEA-COMP:11604"/>
        <dbReference type="ChEBI" id="CHEBI:15378"/>
        <dbReference type="ChEBI" id="CHEBI:29999"/>
        <dbReference type="ChEBI" id="CHEBI:30616"/>
        <dbReference type="ChEBI" id="CHEBI:83421"/>
        <dbReference type="ChEBI" id="CHEBI:456216"/>
        <dbReference type="EC" id="2.7.11.12"/>
    </reaction>
</comment>
<evidence type="ECO:0000256" key="13">
    <source>
        <dbReference type="ARBA" id="ARBA00022777"/>
    </source>
</evidence>
<dbReference type="eggNOG" id="KOG0614">
    <property type="taxonomic scope" value="Eukaryota"/>
</dbReference>
<sequence>MTTNVDELTNSFKNLRSGIQRNDTAKCKYPEISKQKSKFIIKNKEKTESEDTEVFIKESLKNNIVCNSLNEYEIDAFVNAMSYYIFSVGSTVTKQGTNGSYFFIINEGVFDVFVDDKLVNTMERGASFGEIALINDMPRTATVKVRDVRENVKGSSDTLGALWGVKRTVFRETLMHLSIRNYSQNRAFLDCVKVFEILTESQKNMITNAFVETKFKTGDKIVTQGEFGDILYIIKQGRADVLINNEKVRSLTTGQYFGERALLYDEPRSATIQATEDTTCVSLGREILNKVLGNLNNVLFRNIMMEYLQNSRVFKQFTPEQLVQLIESASVRDFKPGDVILHKEEKIKGIRFFILLEGYVQVFYDDNEIGVMERGDSFGEEYILSPEIPFAHTVKCVNYEKKYDGKCKLALLTKHAMQNILGTDFIDVKLDYNNKMAVIKKMYIFRYLSSTQLDMLIRGFKSVRYKKGETVFNEGEIGDSFYIISKGEVEIVKGGVHLRTLAKNDYFGERALLYDEPRSASVVCSGSDADLWVVEKSVFLKIVEEPMLSHLENRIKVQDTKVLFEDLETIQTIGNGTFGTVKLVVHKPSQLRFALKCISRKCITALKQQKNIKLEREIMAQNDHPLIIQLGKRGNFMTLVVKTFKDKENIYFLTELVTGGELYDAIRKLGLLNKQQAQFYLGSIILAFEYLHERQIAYRDLKPENILLDHQGYIKLIDFGSAKKITGRAYTLIGTPHYMAPEIILAIQRFAGKGYTCLADIWSFGICLYEFICGPLPFGNDAEDQIEIFRDILTGTGKETKVEHAGELKFPNYITDQDAINLIKRFLCRVPEVRIGSSINGYKDIKDHPYFRDFDWDKLASRALDPPLIPEGENYNQEVEEQVLESDPEAGTEDTSDDWEQDF</sequence>
<feature type="compositionally biased region" description="Acidic residues" evidence="23">
    <location>
        <begin position="878"/>
        <end position="903"/>
    </location>
</feature>
<evidence type="ECO:0000256" key="2">
    <source>
        <dbReference type="ARBA" id="ARBA00004397"/>
    </source>
</evidence>
<dbReference type="InterPro" id="IPR008271">
    <property type="entry name" value="Ser/Thr_kinase_AS"/>
</dbReference>
<keyword evidence="18" id="KW-0472">Membrane</keyword>
<organism evidence="27 28">
    <name type="scientific">Theileria orientalis strain Shintoku</name>
    <dbReference type="NCBI Taxonomy" id="869250"/>
    <lineage>
        <taxon>Eukaryota</taxon>
        <taxon>Sar</taxon>
        <taxon>Alveolata</taxon>
        <taxon>Apicomplexa</taxon>
        <taxon>Aconoidasida</taxon>
        <taxon>Piroplasmida</taxon>
        <taxon>Theileriidae</taxon>
        <taxon>Theileria</taxon>
    </lineage>
</organism>
<feature type="domain" description="Cyclic nucleotide-binding" evidence="25">
    <location>
        <begin position="194"/>
        <end position="303"/>
    </location>
</feature>
<comment type="subcellular location">
    <subcellularLocation>
        <location evidence="3">Cytoplasm</location>
    </subcellularLocation>
    <subcellularLocation>
        <location evidence="2">Endoplasmic reticulum membrane</location>
        <topology evidence="2">Peripheral membrane protein</topology>
        <orientation evidence="2">Cytoplasmic side</orientation>
    </subcellularLocation>
</comment>
<evidence type="ECO:0000256" key="1">
    <source>
        <dbReference type="ARBA" id="ARBA00001946"/>
    </source>
</evidence>
<dbReference type="EMBL" id="AP011948">
    <property type="protein sequence ID" value="BAM41046.1"/>
    <property type="molecule type" value="Genomic_DNA"/>
</dbReference>
<dbReference type="InterPro" id="IPR000595">
    <property type="entry name" value="cNMP-bd_dom"/>
</dbReference>
<evidence type="ECO:0000259" key="25">
    <source>
        <dbReference type="PROSITE" id="PS50042"/>
    </source>
</evidence>
<dbReference type="PROSITE" id="PS50042">
    <property type="entry name" value="CNMP_BINDING_3"/>
    <property type="match status" value="4"/>
</dbReference>
<dbReference type="InterPro" id="IPR000961">
    <property type="entry name" value="AGC-kinase_C"/>
</dbReference>
<comment type="subunit">
    <text evidence="5">Monomer.</text>
</comment>
<dbReference type="PROSITE" id="PS50011">
    <property type="entry name" value="PROTEIN_KINASE_DOM"/>
    <property type="match status" value="1"/>
</dbReference>
<evidence type="ECO:0000259" key="26">
    <source>
        <dbReference type="PROSITE" id="PS51285"/>
    </source>
</evidence>
<keyword evidence="8" id="KW-0723">Serine/threonine-protein kinase</keyword>
<keyword evidence="13 27" id="KW-0418">Kinase</keyword>
<evidence type="ECO:0000256" key="9">
    <source>
        <dbReference type="ARBA" id="ARBA00022535"/>
    </source>
</evidence>
<keyword evidence="7" id="KW-0963">Cytoplasm</keyword>
<evidence type="ECO:0000256" key="16">
    <source>
        <dbReference type="ARBA" id="ARBA00022842"/>
    </source>
</evidence>
<dbReference type="GO" id="GO:0005952">
    <property type="term" value="C:cAMP-dependent protein kinase complex"/>
    <property type="evidence" value="ECO:0007669"/>
    <property type="project" value="TreeGrafter"/>
</dbReference>
<evidence type="ECO:0000256" key="10">
    <source>
        <dbReference type="ARBA" id="ARBA00022679"/>
    </source>
</evidence>
<keyword evidence="12 22" id="KW-0547">Nucleotide-binding</keyword>
<dbReference type="GO" id="GO:0005789">
    <property type="term" value="C:endoplasmic reticulum membrane"/>
    <property type="evidence" value="ECO:0007669"/>
    <property type="project" value="UniProtKB-SubCell"/>
</dbReference>
<proteinExistence type="inferred from homology"/>
<dbReference type="InterPro" id="IPR011009">
    <property type="entry name" value="Kinase-like_dom_sf"/>
</dbReference>
<evidence type="ECO:0000256" key="21">
    <source>
        <dbReference type="ARBA" id="ARBA00047462"/>
    </source>
</evidence>
<dbReference type="SUPFAM" id="SSF56112">
    <property type="entry name" value="Protein kinase-like (PK-like)"/>
    <property type="match status" value="1"/>
</dbReference>
<feature type="domain" description="AGC-kinase C-terminal" evidence="26">
    <location>
        <begin position="852"/>
        <end position="903"/>
    </location>
</feature>
<evidence type="ECO:0000256" key="3">
    <source>
        <dbReference type="ARBA" id="ARBA00004496"/>
    </source>
</evidence>
<dbReference type="VEuPathDB" id="PiroplasmaDB:TOT_030000307"/>
<gene>
    <name evidence="27" type="ORF">TOT_030000307</name>
</gene>
<dbReference type="InterPro" id="IPR017441">
    <property type="entry name" value="Protein_kinase_ATP_BS"/>
</dbReference>
<evidence type="ECO:0000256" key="19">
    <source>
        <dbReference type="ARBA" id="ARBA00024113"/>
    </source>
</evidence>
<comment type="catalytic activity">
    <reaction evidence="20">
        <text>L-threonyl-[protein] + ATP = O-phospho-L-threonyl-[protein] + ADP + H(+)</text>
        <dbReference type="Rhea" id="RHEA:46608"/>
        <dbReference type="Rhea" id="RHEA-COMP:11060"/>
        <dbReference type="Rhea" id="RHEA-COMP:11605"/>
        <dbReference type="ChEBI" id="CHEBI:15378"/>
        <dbReference type="ChEBI" id="CHEBI:30013"/>
        <dbReference type="ChEBI" id="CHEBI:30616"/>
        <dbReference type="ChEBI" id="CHEBI:61977"/>
        <dbReference type="ChEBI" id="CHEBI:456216"/>
        <dbReference type="EC" id="2.7.11.12"/>
    </reaction>
</comment>
<evidence type="ECO:0000256" key="18">
    <source>
        <dbReference type="ARBA" id="ARBA00023136"/>
    </source>
</evidence>
<keyword evidence="28" id="KW-1185">Reference proteome</keyword>
<dbReference type="InterPro" id="IPR018488">
    <property type="entry name" value="cNMP-bd_CS"/>
</dbReference>
<dbReference type="InterPro" id="IPR014710">
    <property type="entry name" value="RmlC-like_jellyroll"/>
</dbReference>
<evidence type="ECO:0000256" key="11">
    <source>
        <dbReference type="ARBA" id="ARBA00022723"/>
    </source>
</evidence>
<keyword evidence="16" id="KW-0460">Magnesium</keyword>
<dbReference type="SUPFAM" id="SSF51206">
    <property type="entry name" value="cAMP-binding domain-like"/>
    <property type="match status" value="4"/>
</dbReference>
<evidence type="ECO:0000256" key="20">
    <source>
        <dbReference type="ARBA" id="ARBA00047298"/>
    </source>
</evidence>
<evidence type="ECO:0000256" key="8">
    <source>
        <dbReference type="ARBA" id="ARBA00022527"/>
    </source>
</evidence>
<evidence type="ECO:0000256" key="22">
    <source>
        <dbReference type="PROSITE-ProRule" id="PRU10141"/>
    </source>
</evidence>
<dbReference type="PANTHER" id="PTHR24353:SF37">
    <property type="entry name" value="CAMP-DEPENDENT PROTEIN KINASE CATALYTIC SUBUNIT PRKX"/>
    <property type="match status" value="1"/>
</dbReference>
<dbReference type="CDD" id="cd05572">
    <property type="entry name" value="STKc_cGK"/>
    <property type="match status" value="1"/>
</dbReference>
<reference evidence="27 28" key="1">
    <citation type="journal article" date="2012" name="MBio">
        <title>Comparative genome analysis of three eukaryotic parasites with differing abilities to transform leukocytes reveals key mediators of Theileria-induced leukocyte transformation.</title>
        <authorList>
            <person name="Hayashida K."/>
            <person name="Hara Y."/>
            <person name="Abe T."/>
            <person name="Yamasaki C."/>
            <person name="Toyoda A."/>
            <person name="Kosuge T."/>
            <person name="Suzuki Y."/>
            <person name="Sato Y."/>
            <person name="Kawashima S."/>
            <person name="Katayama T."/>
            <person name="Wakaguri H."/>
            <person name="Inoue N."/>
            <person name="Homma K."/>
            <person name="Tada-Umezaki M."/>
            <person name="Yagi Y."/>
            <person name="Fujii Y."/>
            <person name="Habara T."/>
            <person name="Kanehisa M."/>
            <person name="Watanabe H."/>
            <person name="Ito K."/>
            <person name="Gojobori T."/>
            <person name="Sugawara H."/>
            <person name="Imanishi T."/>
            <person name="Weir W."/>
            <person name="Gardner M."/>
            <person name="Pain A."/>
            <person name="Shiels B."/>
            <person name="Hattori M."/>
            <person name="Nene V."/>
            <person name="Sugimoto C."/>
        </authorList>
    </citation>
    <scope>NUCLEOTIDE SEQUENCE [LARGE SCALE GENOMIC DNA]</scope>
    <source>
        <strain evidence="27 28">Shintoku</strain>
    </source>
</reference>
<dbReference type="GeneID" id="20715497"/>
<evidence type="ECO:0000256" key="6">
    <source>
        <dbReference type="ARBA" id="ARBA00012428"/>
    </source>
</evidence>
<protein>
    <recommendedName>
        <fullName evidence="19">cGMP-dependent protein kinase</fullName>
        <ecNumber evidence="6">2.7.11.12</ecNumber>
    </recommendedName>
</protein>
<dbReference type="GO" id="GO:0030553">
    <property type="term" value="F:cGMP binding"/>
    <property type="evidence" value="ECO:0007669"/>
    <property type="project" value="UniProtKB-KW"/>
</dbReference>
<dbReference type="Proteomes" id="UP000003786">
    <property type="component" value="Chromosome 3"/>
</dbReference>